<name>A0A7D5F9I6_9MICO</name>
<evidence type="ECO:0000256" key="1">
    <source>
        <dbReference type="SAM" id="SignalP"/>
    </source>
</evidence>
<evidence type="ECO:0000259" key="2">
    <source>
        <dbReference type="Pfam" id="PF00496"/>
    </source>
</evidence>
<proteinExistence type="predicted"/>
<accession>A0A7D5F9I6</accession>
<dbReference type="GO" id="GO:0042597">
    <property type="term" value="C:periplasmic space"/>
    <property type="evidence" value="ECO:0007669"/>
    <property type="project" value="UniProtKB-ARBA"/>
</dbReference>
<dbReference type="GO" id="GO:0043190">
    <property type="term" value="C:ATP-binding cassette (ABC) transporter complex"/>
    <property type="evidence" value="ECO:0007669"/>
    <property type="project" value="InterPro"/>
</dbReference>
<dbReference type="Proteomes" id="UP000509638">
    <property type="component" value="Chromosome"/>
</dbReference>
<reference evidence="3 4" key="1">
    <citation type="submission" date="2020-06" db="EMBL/GenBank/DDBJ databases">
        <authorList>
            <person name="Jo H."/>
        </authorList>
    </citation>
    <scope>NUCLEOTIDE SEQUENCE [LARGE SCALE GENOMIC DNA]</scope>
    <source>
        <strain evidence="3 4">I46</strain>
    </source>
</reference>
<dbReference type="PROSITE" id="PS51257">
    <property type="entry name" value="PROKAR_LIPOPROTEIN"/>
    <property type="match status" value="1"/>
</dbReference>
<dbReference type="GO" id="GO:0015833">
    <property type="term" value="P:peptide transport"/>
    <property type="evidence" value="ECO:0007669"/>
    <property type="project" value="TreeGrafter"/>
</dbReference>
<evidence type="ECO:0000313" key="4">
    <source>
        <dbReference type="Proteomes" id="UP000509638"/>
    </source>
</evidence>
<dbReference type="Pfam" id="PF00496">
    <property type="entry name" value="SBP_bac_5"/>
    <property type="match status" value="1"/>
</dbReference>
<dbReference type="RefSeq" id="WP_178012495.1">
    <property type="nucleotide sequence ID" value="NZ_CP058316.1"/>
</dbReference>
<evidence type="ECO:0000313" key="3">
    <source>
        <dbReference type="EMBL" id="QLD12049.1"/>
    </source>
</evidence>
<dbReference type="CDD" id="cd08506">
    <property type="entry name" value="PBP2_clavulanate_OppA2"/>
    <property type="match status" value="1"/>
</dbReference>
<dbReference type="GO" id="GO:1904680">
    <property type="term" value="F:peptide transmembrane transporter activity"/>
    <property type="evidence" value="ECO:0007669"/>
    <property type="project" value="TreeGrafter"/>
</dbReference>
<feature type="domain" description="Solute-binding protein family 5" evidence="2">
    <location>
        <begin position="93"/>
        <end position="474"/>
    </location>
</feature>
<dbReference type="EMBL" id="CP058316">
    <property type="protein sequence ID" value="QLD12049.1"/>
    <property type="molecule type" value="Genomic_DNA"/>
</dbReference>
<dbReference type="Gene3D" id="3.40.190.10">
    <property type="entry name" value="Periplasmic binding protein-like II"/>
    <property type="match status" value="1"/>
</dbReference>
<gene>
    <name evidence="3" type="ORF">HW566_09900</name>
</gene>
<dbReference type="PANTHER" id="PTHR30290:SF83">
    <property type="entry name" value="ABC TRANSPORTER SUBSTRATE-BINDING PROTEIN"/>
    <property type="match status" value="1"/>
</dbReference>
<keyword evidence="1" id="KW-0732">Signal</keyword>
<dbReference type="AlphaFoldDB" id="A0A7D5F9I6"/>
<dbReference type="PANTHER" id="PTHR30290">
    <property type="entry name" value="PERIPLASMIC BINDING COMPONENT OF ABC TRANSPORTER"/>
    <property type="match status" value="1"/>
</dbReference>
<dbReference type="PIRSF" id="PIRSF002741">
    <property type="entry name" value="MppA"/>
    <property type="match status" value="1"/>
</dbReference>
<organism evidence="3 4">
    <name type="scientific">Microbacterium oleivorans</name>
    <dbReference type="NCBI Taxonomy" id="273677"/>
    <lineage>
        <taxon>Bacteria</taxon>
        <taxon>Bacillati</taxon>
        <taxon>Actinomycetota</taxon>
        <taxon>Actinomycetes</taxon>
        <taxon>Micrococcales</taxon>
        <taxon>Microbacteriaceae</taxon>
        <taxon>Microbacterium</taxon>
    </lineage>
</organism>
<feature type="chain" id="PRO_5028862561" evidence="1">
    <location>
        <begin position="26"/>
        <end position="565"/>
    </location>
</feature>
<dbReference type="SUPFAM" id="SSF53850">
    <property type="entry name" value="Periplasmic binding protein-like II"/>
    <property type="match status" value="1"/>
</dbReference>
<dbReference type="InterPro" id="IPR039424">
    <property type="entry name" value="SBP_5"/>
</dbReference>
<sequence>MTTTRRLAGILAAGTAMALALTACGAGTTGSPQQSGAAGEPQTGGTVHMLQNADFSYLDPARGWDGGVNAFYRLLYRGLTMQAAGDSDDPNAIVPDLATGLGDVSDDGLTWTYTLKDDLFFDNGDPITSAEMEFGISRAWDPQIGIGSPYLKTVIDAPEDYQGPYVSGDLSTIETPDDKTIVFHLKAPFPEFDNVLAQPNAVPFPVGTGGGDEFVNDVIASGPYTLEAYTPGSTITLVRNEHWDAETDDVRQAYPDQWQFDIGIDGATIDERMIAGQGADQNAIAGKIAGATLPRIQTPQLQERAITAPAYCTTYMSLNTTKPPFDDVRVRQAVNWALDRTSIQNASGGNQLADVATTIIPPAVNGHSDFDLYPSDGGTGDVDEAMALLEEAGLGDGFEFTLDIRSQPTAQAQAEAVQQGLERIGADVKLNVIDTSIYYETIATPAQQNNAAITGWCPDWASSASTFIPPLFDGAAITDKGNQNLAQLNDPAVNERIAEIRAITDVDAANEAWGELDEQIMELAPIAPMVFENGIFLPGSNIAGYIPNTNMTDLTIVGLKDPTKG</sequence>
<protein>
    <submittedName>
        <fullName evidence="3">ABC transporter substrate-binding protein</fullName>
    </submittedName>
</protein>
<dbReference type="InterPro" id="IPR000914">
    <property type="entry name" value="SBP_5_dom"/>
</dbReference>
<dbReference type="InterPro" id="IPR030678">
    <property type="entry name" value="Peptide/Ni-bd"/>
</dbReference>
<dbReference type="Gene3D" id="3.10.105.10">
    <property type="entry name" value="Dipeptide-binding Protein, Domain 3"/>
    <property type="match status" value="1"/>
</dbReference>
<feature type="signal peptide" evidence="1">
    <location>
        <begin position="1"/>
        <end position="25"/>
    </location>
</feature>